<dbReference type="AlphaFoldDB" id="A0A1I1F5T9"/>
<keyword evidence="1" id="KW-0472">Membrane</keyword>
<keyword evidence="1" id="KW-1133">Transmembrane helix</keyword>
<dbReference type="OrthoDB" id="9792011at2"/>
<evidence type="ECO:0000313" key="3">
    <source>
        <dbReference type="EMBL" id="SFB94765.1"/>
    </source>
</evidence>
<keyword evidence="4" id="KW-1185">Reference proteome</keyword>
<reference evidence="3 4" key="1">
    <citation type="submission" date="2016-10" db="EMBL/GenBank/DDBJ databases">
        <authorList>
            <person name="de Groot N.N."/>
        </authorList>
    </citation>
    <scope>NUCLEOTIDE SEQUENCE [LARGE SCALE GENOMIC DNA]</scope>
    <source>
        <strain evidence="3 4">DSM 22900</strain>
    </source>
</reference>
<protein>
    <recommendedName>
        <fullName evidence="2">DUF4397 domain-containing protein</fullName>
    </recommendedName>
</protein>
<dbReference type="STRING" id="623281.SAMN05421747_102267"/>
<dbReference type="Proteomes" id="UP000199577">
    <property type="component" value="Unassembled WGS sequence"/>
</dbReference>
<sequence length="249" mass="27200">MVRSMERLRKKVCKWAFAVMVAALSMVMFSACLKDSGNEGYPVAAVRALNAVPGSELLDIGLDQNKLNFDQVSWRAEDFAYGDTLPYKNAWPGNRLVRVFEAGSPQGTQPLARQTVTFTPGRFYSLYVVGQDDDMEILSIEDDLTAPGQGKAKLRFIHLSPDAPSLDFGVHGADTLIASDKSFKEIEAFSLIDAGEIYTFDIIGHSSGDVLHSFDFEPKNGMIYTIWAKGLTADGADPAVAFGHGILTH</sequence>
<keyword evidence="1" id="KW-0812">Transmembrane</keyword>
<dbReference type="PROSITE" id="PS51257">
    <property type="entry name" value="PROKAR_LIPOPROTEIN"/>
    <property type="match status" value="1"/>
</dbReference>
<name>A0A1I1F5T9_9SPHI</name>
<evidence type="ECO:0000259" key="2">
    <source>
        <dbReference type="Pfam" id="PF14344"/>
    </source>
</evidence>
<feature type="transmembrane region" description="Helical" evidence="1">
    <location>
        <begin position="12"/>
        <end position="31"/>
    </location>
</feature>
<gene>
    <name evidence="3" type="ORF">SAMN05421747_102267</name>
</gene>
<dbReference type="InterPro" id="IPR025510">
    <property type="entry name" value="DUF4397"/>
</dbReference>
<organism evidence="3 4">
    <name type="scientific">Parapedobacter composti</name>
    <dbReference type="NCBI Taxonomy" id="623281"/>
    <lineage>
        <taxon>Bacteria</taxon>
        <taxon>Pseudomonadati</taxon>
        <taxon>Bacteroidota</taxon>
        <taxon>Sphingobacteriia</taxon>
        <taxon>Sphingobacteriales</taxon>
        <taxon>Sphingobacteriaceae</taxon>
        <taxon>Parapedobacter</taxon>
    </lineage>
</organism>
<feature type="domain" description="DUF4397" evidence="2">
    <location>
        <begin position="44"/>
        <end position="168"/>
    </location>
</feature>
<dbReference type="Pfam" id="PF14344">
    <property type="entry name" value="DUF4397"/>
    <property type="match status" value="1"/>
</dbReference>
<proteinExistence type="predicted"/>
<dbReference type="EMBL" id="FOLL01000002">
    <property type="protein sequence ID" value="SFB94765.1"/>
    <property type="molecule type" value="Genomic_DNA"/>
</dbReference>
<evidence type="ECO:0000256" key="1">
    <source>
        <dbReference type="SAM" id="Phobius"/>
    </source>
</evidence>
<evidence type="ECO:0000313" key="4">
    <source>
        <dbReference type="Proteomes" id="UP000199577"/>
    </source>
</evidence>
<accession>A0A1I1F5T9</accession>